<dbReference type="AlphaFoldDB" id="A0A9D2JJ67"/>
<dbReference type="Proteomes" id="UP000824063">
    <property type="component" value="Unassembled WGS sequence"/>
</dbReference>
<gene>
    <name evidence="1" type="ORF">IAA20_08965</name>
</gene>
<organism evidence="1 2">
    <name type="scientific">Candidatus Enterococcus avicola</name>
    <dbReference type="NCBI Taxonomy" id="2838561"/>
    <lineage>
        <taxon>Bacteria</taxon>
        <taxon>Bacillati</taxon>
        <taxon>Bacillota</taxon>
        <taxon>Bacilli</taxon>
        <taxon>Lactobacillales</taxon>
        <taxon>Enterococcaceae</taxon>
        <taxon>Enterococcus</taxon>
    </lineage>
</organism>
<evidence type="ECO:0008006" key="3">
    <source>
        <dbReference type="Google" id="ProtNLM"/>
    </source>
</evidence>
<reference evidence="1" key="1">
    <citation type="journal article" date="2021" name="PeerJ">
        <title>Extensive microbial diversity within the chicken gut microbiome revealed by metagenomics and culture.</title>
        <authorList>
            <person name="Gilroy R."/>
            <person name="Ravi A."/>
            <person name="Getino M."/>
            <person name="Pursley I."/>
            <person name="Horton D.L."/>
            <person name="Alikhan N.F."/>
            <person name="Baker D."/>
            <person name="Gharbi K."/>
            <person name="Hall N."/>
            <person name="Watson M."/>
            <person name="Adriaenssens E.M."/>
            <person name="Foster-Nyarko E."/>
            <person name="Jarju S."/>
            <person name="Secka A."/>
            <person name="Antonio M."/>
            <person name="Oren A."/>
            <person name="Chaudhuri R.R."/>
            <person name="La Ragione R."/>
            <person name="Hildebrand F."/>
            <person name="Pallen M.J."/>
        </authorList>
    </citation>
    <scope>NUCLEOTIDE SEQUENCE</scope>
    <source>
        <strain evidence="1">CHK172-16539</strain>
    </source>
</reference>
<evidence type="ECO:0000313" key="2">
    <source>
        <dbReference type="Proteomes" id="UP000824063"/>
    </source>
</evidence>
<protein>
    <recommendedName>
        <fullName evidence="3">DUF669 domain-containing protein</fullName>
    </recommendedName>
</protein>
<evidence type="ECO:0000313" key="1">
    <source>
        <dbReference type="EMBL" id="HIZ54058.1"/>
    </source>
</evidence>
<comment type="caution">
    <text evidence="1">The sequence shown here is derived from an EMBL/GenBank/DDBJ whole genome shotgun (WGS) entry which is preliminary data.</text>
</comment>
<dbReference type="EMBL" id="DXBN01000209">
    <property type="protein sequence ID" value="HIZ54058.1"/>
    <property type="molecule type" value="Genomic_DNA"/>
</dbReference>
<name>A0A9D2JJ67_9ENTE</name>
<accession>A0A9D2JJ67</accession>
<sequence length="168" mass="18858">MGLLETLKSVKNEGFDAKKDSINQNSKLEAGNYPVRLKSVQAGKNKNNDQDQIAISLEVVSGKDKSRLENIYISFDDGLPPFVLETNGRILLKLAAMVGVEFKNKDLEDEYSASQALENGIGKQFKMELTISPNKKNPQYPYRNYDFQTLQVETGDGTFDIDDENLPF</sequence>
<proteinExistence type="predicted"/>
<reference evidence="1" key="2">
    <citation type="submission" date="2021-04" db="EMBL/GenBank/DDBJ databases">
        <authorList>
            <person name="Gilroy R."/>
        </authorList>
    </citation>
    <scope>NUCLEOTIDE SEQUENCE</scope>
    <source>
        <strain evidence="1">CHK172-16539</strain>
    </source>
</reference>